<gene>
    <name evidence="6" type="ORF">ACFFSY_27115</name>
</gene>
<dbReference type="InterPro" id="IPR008927">
    <property type="entry name" value="6-PGluconate_DH-like_C_sf"/>
</dbReference>
<dbReference type="PANTHER" id="PTHR48075">
    <property type="entry name" value="3-HYDROXYACYL-COA DEHYDROGENASE FAMILY PROTEIN"/>
    <property type="match status" value="1"/>
</dbReference>
<keyword evidence="3 6" id="KW-0560">Oxidoreductase</keyword>
<comment type="caution">
    <text evidence="6">The sequence shown here is derived from an EMBL/GenBank/DDBJ whole genome shotgun (WGS) entry which is preliminary data.</text>
</comment>
<dbReference type="GO" id="GO:0003857">
    <property type="term" value="F:(3S)-3-hydroxyacyl-CoA dehydrogenase (NAD+) activity"/>
    <property type="evidence" value="ECO:0007669"/>
    <property type="project" value="UniProtKB-EC"/>
</dbReference>
<dbReference type="RefSeq" id="WP_377500055.1">
    <property type="nucleotide sequence ID" value="NZ_JBHMDO010000044.1"/>
</dbReference>
<dbReference type="EMBL" id="JBHMDO010000044">
    <property type="protein sequence ID" value="MFB9329624.1"/>
    <property type="molecule type" value="Genomic_DNA"/>
</dbReference>
<dbReference type="PANTHER" id="PTHR48075:SF5">
    <property type="entry name" value="3-HYDROXYBUTYRYL-COA DEHYDROGENASE"/>
    <property type="match status" value="1"/>
</dbReference>
<dbReference type="InterPro" id="IPR036291">
    <property type="entry name" value="NAD(P)-bd_dom_sf"/>
</dbReference>
<dbReference type="Proteomes" id="UP001589747">
    <property type="component" value="Unassembled WGS sequence"/>
</dbReference>
<evidence type="ECO:0000256" key="2">
    <source>
        <dbReference type="ARBA" id="ARBA00009463"/>
    </source>
</evidence>
<dbReference type="Gene3D" id="1.10.1040.10">
    <property type="entry name" value="N-(1-d-carboxylethyl)-l-norvaline Dehydrogenase, domain 2"/>
    <property type="match status" value="1"/>
</dbReference>
<name>A0ABV5KWM4_9BACL</name>
<accession>A0ABV5KWM4</accession>
<dbReference type="SUPFAM" id="SSF48179">
    <property type="entry name" value="6-phosphogluconate dehydrogenase C-terminal domain-like"/>
    <property type="match status" value="1"/>
</dbReference>
<dbReference type="SUPFAM" id="SSF51735">
    <property type="entry name" value="NAD(P)-binding Rossmann-fold domains"/>
    <property type="match status" value="1"/>
</dbReference>
<feature type="domain" description="3-hydroxyacyl-CoA dehydrogenase NAD binding" evidence="5">
    <location>
        <begin position="10"/>
        <end position="187"/>
    </location>
</feature>
<evidence type="ECO:0000313" key="6">
    <source>
        <dbReference type="EMBL" id="MFB9329624.1"/>
    </source>
</evidence>
<organism evidence="6 7">
    <name type="scientific">Paenibacillus aurantiacus</name>
    <dbReference type="NCBI Taxonomy" id="1936118"/>
    <lineage>
        <taxon>Bacteria</taxon>
        <taxon>Bacillati</taxon>
        <taxon>Bacillota</taxon>
        <taxon>Bacilli</taxon>
        <taxon>Bacillales</taxon>
        <taxon>Paenibacillaceae</taxon>
        <taxon>Paenibacillus</taxon>
    </lineage>
</organism>
<evidence type="ECO:0000259" key="4">
    <source>
        <dbReference type="Pfam" id="PF00725"/>
    </source>
</evidence>
<dbReference type="Gene3D" id="3.40.50.720">
    <property type="entry name" value="NAD(P)-binding Rossmann-like Domain"/>
    <property type="match status" value="1"/>
</dbReference>
<dbReference type="InterPro" id="IPR006108">
    <property type="entry name" value="3HC_DH_C"/>
</dbReference>
<comment type="pathway">
    <text evidence="1">Lipid metabolism; butanoate metabolism.</text>
</comment>
<evidence type="ECO:0000256" key="3">
    <source>
        <dbReference type="ARBA" id="ARBA00023002"/>
    </source>
</evidence>
<dbReference type="InterPro" id="IPR013328">
    <property type="entry name" value="6PGD_dom2"/>
</dbReference>
<protein>
    <submittedName>
        <fullName evidence="6">3-hydroxyacyl-CoA dehydrogenase family protein</fullName>
        <ecNumber evidence="6">1.1.1.35</ecNumber>
    </submittedName>
</protein>
<dbReference type="PIRSF" id="PIRSF000105">
    <property type="entry name" value="HCDH"/>
    <property type="match status" value="1"/>
</dbReference>
<evidence type="ECO:0000259" key="5">
    <source>
        <dbReference type="Pfam" id="PF02737"/>
    </source>
</evidence>
<dbReference type="InterPro" id="IPR006176">
    <property type="entry name" value="3-OHacyl-CoA_DH_NAD-bd"/>
</dbReference>
<keyword evidence="7" id="KW-1185">Reference proteome</keyword>
<dbReference type="Pfam" id="PF00725">
    <property type="entry name" value="3HCDH"/>
    <property type="match status" value="1"/>
</dbReference>
<evidence type="ECO:0000256" key="1">
    <source>
        <dbReference type="ARBA" id="ARBA00005086"/>
    </source>
</evidence>
<proteinExistence type="inferred from homology"/>
<dbReference type="EC" id="1.1.1.35" evidence="6"/>
<reference evidence="6 7" key="1">
    <citation type="submission" date="2024-09" db="EMBL/GenBank/DDBJ databases">
        <authorList>
            <person name="Sun Q."/>
            <person name="Mori K."/>
        </authorList>
    </citation>
    <scope>NUCLEOTIDE SEQUENCE [LARGE SCALE GENOMIC DNA]</scope>
    <source>
        <strain evidence="6 7">TISTR 2452</strain>
    </source>
</reference>
<dbReference type="Pfam" id="PF02737">
    <property type="entry name" value="3HCDH_N"/>
    <property type="match status" value="1"/>
</dbReference>
<evidence type="ECO:0000313" key="7">
    <source>
        <dbReference type="Proteomes" id="UP001589747"/>
    </source>
</evidence>
<comment type="similarity">
    <text evidence="2">Belongs to the 3-hydroxyacyl-CoA dehydrogenase family.</text>
</comment>
<sequence length="295" mass="32801">MEDETLNIRKVGVIGAGTMGQGIAEMLAFKGLDVYVTEQSAERLSQAMSAIGLSLDKQIEKWALTQAEKKLVLNRIHPIHKLADLSGCELVIETITEDLDSKKIVFDQLDRLCGPNVILASNTSTLSLTELAGVTAYPERVIGMHFVYPVMKTDLVEIVRGLKTSDETFNQTKEFVEDVIQKKGVMVFESPGFVTTRLICLFINEALHVLEEGVASAEDIDSAMRIGYSFQHGPFEMADRFGLDSVLAALDRMFREYGELKYRPSIVLKKMVRAGHLGIKSGIGFFKYDKDGDRI</sequence>
<feature type="domain" description="3-hydroxyacyl-CoA dehydrogenase C-terminal" evidence="4">
    <location>
        <begin position="192"/>
        <end position="288"/>
    </location>
</feature>
<dbReference type="InterPro" id="IPR022694">
    <property type="entry name" value="3-OHacyl-CoA_DH"/>
</dbReference>